<dbReference type="EMBL" id="VSRR010019645">
    <property type="protein sequence ID" value="MPC62416.1"/>
    <property type="molecule type" value="Genomic_DNA"/>
</dbReference>
<comment type="caution">
    <text evidence="2">The sequence shown here is derived from an EMBL/GenBank/DDBJ whole genome shotgun (WGS) entry which is preliminary data.</text>
</comment>
<proteinExistence type="predicted"/>
<name>A0A5B7GXV7_PORTR</name>
<feature type="region of interest" description="Disordered" evidence="1">
    <location>
        <begin position="1"/>
        <end position="93"/>
    </location>
</feature>
<dbReference type="Proteomes" id="UP000324222">
    <property type="component" value="Unassembled WGS sequence"/>
</dbReference>
<evidence type="ECO:0000313" key="3">
    <source>
        <dbReference type="Proteomes" id="UP000324222"/>
    </source>
</evidence>
<sequence>MGRRSNLISRACGRQVRVRANTRQASGSRATGGGTEDSSSPTHPHPPPAAGCHGPPAEVEVPGWDCHEHTGPYQGGPAVAPTHSHPHGSPTTGLVIQHCQTDLHKINGQRKIRGNNAPFRLNKVM</sequence>
<protein>
    <submittedName>
        <fullName evidence="2">Uncharacterized protein</fullName>
    </submittedName>
</protein>
<evidence type="ECO:0000256" key="1">
    <source>
        <dbReference type="SAM" id="MobiDB-lite"/>
    </source>
</evidence>
<dbReference type="AlphaFoldDB" id="A0A5B7GXV7"/>
<organism evidence="2 3">
    <name type="scientific">Portunus trituberculatus</name>
    <name type="common">Swimming crab</name>
    <name type="synonym">Neptunus trituberculatus</name>
    <dbReference type="NCBI Taxonomy" id="210409"/>
    <lineage>
        <taxon>Eukaryota</taxon>
        <taxon>Metazoa</taxon>
        <taxon>Ecdysozoa</taxon>
        <taxon>Arthropoda</taxon>
        <taxon>Crustacea</taxon>
        <taxon>Multicrustacea</taxon>
        <taxon>Malacostraca</taxon>
        <taxon>Eumalacostraca</taxon>
        <taxon>Eucarida</taxon>
        <taxon>Decapoda</taxon>
        <taxon>Pleocyemata</taxon>
        <taxon>Brachyura</taxon>
        <taxon>Eubrachyura</taxon>
        <taxon>Portunoidea</taxon>
        <taxon>Portunidae</taxon>
        <taxon>Portuninae</taxon>
        <taxon>Portunus</taxon>
    </lineage>
</organism>
<gene>
    <name evidence="2" type="ORF">E2C01_056502</name>
</gene>
<reference evidence="2 3" key="1">
    <citation type="submission" date="2019-05" db="EMBL/GenBank/DDBJ databases">
        <title>Another draft genome of Portunus trituberculatus and its Hox gene families provides insights of decapod evolution.</title>
        <authorList>
            <person name="Jeong J.-H."/>
            <person name="Song I."/>
            <person name="Kim S."/>
            <person name="Choi T."/>
            <person name="Kim D."/>
            <person name="Ryu S."/>
            <person name="Kim W."/>
        </authorList>
    </citation>
    <scope>NUCLEOTIDE SEQUENCE [LARGE SCALE GENOMIC DNA]</scope>
    <source>
        <tissue evidence="2">Muscle</tissue>
    </source>
</reference>
<evidence type="ECO:0000313" key="2">
    <source>
        <dbReference type="EMBL" id="MPC62416.1"/>
    </source>
</evidence>
<accession>A0A5B7GXV7</accession>
<keyword evidence="3" id="KW-1185">Reference proteome</keyword>